<organism evidence="1 2">
    <name type="scientific">Mongoliibacter ruber</name>
    <dbReference type="NCBI Taxonomy" id="1750599"/>
    <lineage>
        <taxon>Bacteria</taxon>
        <taxon>Pseudomonadati</taxon>
        <taxon>Bacteroidota</taxon>
        <taxon>Cytophagia</taxon>
        <taxon>Cytophagales</taxon>
        <taxon>Cyclobacteriaceae</taxon>
        <taxon>Mongoliibacter</taxon>
    </lineage>
</organism>
<sequence length="162" mass="19415">MKKVSFKCLYPHYRYFEEGKSYPLDLRDPMTGTSVQEWIWLNPHHWEVDHGPFLFVKGGWEPRIFRVRDLSGDLIQVQNRMYIEWGGAIQCSGEEFLEQLISESIQRFGEVKVGDIFLDQWEKVNKIEKWIPEKFKYSADIDMFYIYGICVYSQGQWRKKVS</sequence>
<evidence type="ECO:0000313" key="1">
    <source>
        <dbReference type="EMBL" id="PRY90559.1"/>
    </source>
</evidence>
<dbReference type="AlphaFoldDB" id="A0A2T0WV59"/>
<dbReference type="RefSeq" id="WP_106131799.1">
    <property type="nucleotide sequence ID" value="NZ_PVTR01000001.1"/>
</dbReference>
<gene>
    <name evidence="1" type="ORF">CLW00_101221</name>
</gene>
<evidence type="ECO:0000313" key="2">
    <source>
        <dbReference type="Proteomes" id="UP000238157"/>
    </source>
</evidence>
<dbReference type="EMBL" id="PVTR01000001">
    <property type="protein sequence ID" value="PRY90559.1"/>
    <property type="molecule type" value="Genomic_DNA"/>
</dbReference>
<comment type="caution">
    <text evidence="1">The sequence shown here is derived from an EMBL/GenBank/DDBJ whole genome shotgun (WGS) entry which is preliminary data.</text>
</comment>
<proteinExistence type="predicted"/>
<keyword evidence="2" id="KW-1185">Reference proteome</keyword>
<accession>A0A2T0WV59</accession>
<reference evidence="1 2" key="1">
    <citation type="submission" date="2018-03" db="EMBL/GenBank/DDBJ databases">
        <title>Genomic Encyclopedia of Archaeal and Bacterial Type Strains, Phase II (KMG-II): from individual species to whole genera.</title>
        <authorList>
            <person name="Goeker M."/>
        </authorList>
    </citation>
    <scope>NUCLEOTIDE SEQUENCE [LARGE SCALE GENOMIC DNA]</scope>
    <source>
        <strain evidence="1 2">DSM 27929</strain>
    </source>
</reference>
<protein>
    <submittedName>
        <fullName evidence="1">Uncharacterized protein</fullName>
    </submittedName>
</protein>
<name>A0A2T0WV59_9BACT</name>
<dbReference type="Proteomes" id="UP000238157">
    <property type="component" value="Unassembled WGS sequence"/>
</dbReference>